<proteinExistence type="inferred from homology"/>
<keyword evidence="3" id="KW-0520">NAD</keyword>
<organism evidence="6 7">
    <name type="scientific">Mycobacterium paraffinicum</name>
    <dbReference type="NCBI Taxonomy" id="53378"/>
    <lineage>
        <taxon>Bacteria</taxon>
        <taxon>Bacillati</taxon>
        <taxon>Actinomycetota</taxon>
        <taxon>Actinomycetes</taxon>
        <taxon>Mycobacteriales</taxon>
        <taxon>Mycobacteriaceae</taxon>
        <taxon>Mycobacterium</taxon>
    </lineage>
</organism>
<dbReference type="Pfam" id="PF01370">
    <property type="entry name" value="Epimerase"/>
    <property type="match status" value="1"/>
</dbReference>
<evidence type="ECO:0000256" key="4">
    <source>
        <dbReference type="SAM" id="MobiDB-lite"/>
    </source>
</evidence>
<dbReference type="InterPro" id="IPR001509">
    <property type="entry name" value="Epimerase_deHydtase"/>
</dbReference>
<comment type="caution">
    <text evidence="6">The sequence shown here is derived from an EMBL/GenBank/DDBJ whole genome shotgun (WGS) entry which is preliminary data.</text>
</comment>
<reference evidence="6 7" key="1">
    <citation type="submission" date="2016-11" db="EMBL/GenBank/DDBJ databases">
        <title>Genome sequences of unsequenced Mycobacteria.</title>
        <authorList>
            <person name="Greninger A.L."/>
            <person name="Fang F."/>
            <person name="Jerome K.R."/>
        </authorList>
    </citation>
    <scope>NUCLEOTIDE SEQUENCE [LARGE SCALE GENOMIC DNA]</scope>
    <source>
        <strain evidence="6 7">M11</strain>
    </source>
</reference>
<dbReference type="STRING" id="53378.BRW65_24595"/>
<dbReference type="RefSeq" id="WP_073879234.1">
    <property type="nucleotide sequence ID" value="NZ_MPNT01000032.1"/>
</dbReference>
<dbReference type="GO" id="GO:0016491">
    <property type="term" value="F:oxidoreductase activity"/>
    <property type="evidence" value="ECO:0007669"/>
    <property type="project" value="UniProtKB-KW"/>
</dbReference>
<feature type="domain" description="NAD-dependent epimerase/dehydratase" evidence="5">
    <location>
        <begin position="24"/>
        <end position="206"/>
    </location>
</feature>
<name>A0A1Q4HN10_9MYCO</name>
<evidence type="ECO:0000313" key="6">
    <source>
        <dbReference type="EMBL" id="OJZ68924.1"/>
    </source>
</evidence>
<keyword evidence="2" id="KW-0560">Oxidoreductase</keyword>
<accession>A0A1Q4HN10</accession>
<feature type="region of interest" description="Disordered" evidence="4">
    <location>
        <begin position="1"/>
        <end position="20"/>
    </location>
</feature>
<evidence type="ECO:0000313" key="7">
    <source>
        <dbReference type="Proteomes" id="UP000186438"/>
    </source>
</evidence>
<dbReference type="Gene3D" id="3.40.50.720">
    <property type="entry name" value="NAD(P)-binding Rossmann-like Domain"/>
    <property type="match status" value="1"/>
</dbReference>
<evidence type="ECO:0000256" key="3">
    <source>
        <dbReference type="ARBA" id="ARBA00023027"/>
    </source>
</evidence>
<dbReference type="PANTHER" id="PTHR43103">
    <property type="entry name" value="NUCLEOSIDE-DIPHOSPHATE-SUGAR EPIMERASE"/>
    <property type="match status" value="1"/>
</dbReference>
<dbReference type="AlphaFoldDB" id="A0A1Q4HN10"/>
<dbReference type="EMBL" id="MPNT01000032">
    <property type="protein sequence ID" value="OJZ68924.1"/>
    <property type="molecule type" value="Genomic_DNA"/>
</dbReference>
<dbReference type="SUPFAM" id="SSF51735">
    <property type="entry name" value="NAD(P)-binding Rossmann-fold domains"/>
    <property type="match status" value="1"/>
</dbReference>
<gene>
    <name evidence="6" type="ORF">BRW65_24595</name>
</gene>
<sequence>MAEFGSAAPGDGERESSPTASETVLVTGAFGLVGTATIRRLAEDGRRVVATDLETPAYVKAAKKLPAGVEVRWADLTDRAQVDELLGSVAPTAIIHLVGMIAPAIYKNPQLGRAVNVGITRSLLAAAQAQATPPRFVHASSVAVFGPRNPHRYSDRARADSPTCPNDIYGATKLEAEELVRSCSLEWVILRLGGVISTRLTSMLSSWDVVFFESALPADGRIHTVDVRDAAKAFATATTADVAGQILLIGGDDSHLLRYSDAGHDMTEAVGLGGALPPGRPGDPNNDLNWFATDWMDAGPAQEYLAFQHYSWPAILAEIRAQLGWKRQLLRPFVPIVRAILTRRSAYHGRPGTYADPWAVIRSRLGDPSPESH</sequence>
<comment type="similarity">
    <text evidence="1">Belongs to the NAD(P)-dependent epimerase/dehydratase family.</text>
</comment>
<evidence type="ECO:0000256" key="2">
    <source>
        <dbReference type="ARBA" id="ARBA00023002"/>
    </source>
</evidence>
<dbReference type="Proteomes" id="UP000186438">
    <property type="component" value="Unassembled WGS sequence"/>
</dbReference>
<keyword evidence="7" id="KW-1185">Reference proteome</keyword>
<dbReference type="PANTHER" id="PTHR43103:SF5">
    <property type="entry name" value="4-EPIMERASE, PUTATIVE (AFU_ORTHOLOGUE AFUA_7G00360)-RELATED"/>
    <property type="match status" value="1"/>
</dbReference>
<evidence type="ECO:0000259" key="5">
    <source>
        <dbReference type="Pfam" id="PF01370"/>
    </source>
</evidence>
<dbReference type="OrthoDB" id="4373834at2"/>
<dbReference type="InterPro" id="IPR036291">
    <property type="entry name" value="NAD(P)-bd_dom_sf"/>
</dbReference>
<evidence type="ECO:0000256" key="1">
    <source>
        <dbReference type="ARBA" id="ARBA00007637"/>
    </source>
</evidence>
<protein>
    <submittedName>
        <fullName evidence="6">Oxidoreductase</fullName>
    </submittedName>
</protein>